<evidence type="ECO:0000313" key="4">
    <source>
        <dbReference type="EMBL" id="MSU07129.1"/>
    </source>
</evidence>
<dbReference type="InterPro" id="IPR050490">
    <property type="entry name" value="Bact_solute-bd_prot1"/>
</dbReference>
<dbReference type="Proteomes" id="UP000460549">
    <property type="component" value="Unassembled WGS sequence"/>
</dbReference>
<dbReference type="InterPro" id="IPR006059">
    <property type="entry name" value="SBP"/>
</dbReference>
<proteinExistence type="inferred from homology"/>
<protein>
    <submittedName>
        <fullName evidence="4">Extracellular solute-binding protein</fullName>
    </submittedName>
</protein>
<gene>
    <name evidence="4" type="ORF">FYJ80_10185</name>
</gene>
<dbReference type="PANTHER" id="PTHR43649">
    <property type="entry name" value="ARABINOSE-BINDING PROTEIN-RELATED"/>
    <property type="match status" value="1"/>
</dbReference>
<dbReference type="Pfam" id="PF13416">
    <property type="entry name" value="SBP_bac_8"/>
    <property type="match status" value="1"/>
</dbReference>
<dbReference type="PANTHER" id="PTHR43649:SF32">
    <property type="entry name" value="SUGAR BINDING SECRETED PROTEIN"/>
    <property type="match status" value="1"/>
</dbReference>
<keyword evidence="3" id="KW-0732">Signal</keyword>
<evidence type="ECO:0000256" key="1">
    <source>
        <dbReference type="ARBA" id="ARBA00004418"/>
    </source>
</evidence>
<comment type="subcellular location">
    <subcellularLocation>
        <location evidence="1">Periplasm</location>
    </subcellularLocation>
</comment>
<sequence length="428" mass="45989">MKKLLAVALIALMALTAVFANGAKESAPAEKTNTLTVWAWDPNFNIPALLEAEKIYQETHPDFKLNIVENPSKDIEVKFVTADQAGDYSTLPDIFLMQDNSYQKFIANYPGIFTTLDNSGINFNDFAAGKSAMSTANGKHYGVPFDNGAVIMPIRTDIIAKAGLTVADFDGITWSQFFENATKVKKATGIDMLTTSGGSEIVLMILQSAGASPYVNGKVNIANNAVLEEAINIYARLIKEGLMTDYTDWDQYIASFNTGKAAGLIQGNWIISSITAAQDQSGNWAVVPLPKLDGVAGATNFSNSGGASWAVSSACKNKELAFDFLKTTLGSNTDLYDTLLVNNGVITTYLPAAKSSKYQDPVEFFGGQKVYSDIVSYANGVPNCDFGSYYNDIRSAITDAITNVVQKGADVKAEMKKAQEAVEFAIGG</sequence>
<evidence type="ECO:0000256" key="3">
    <source>
        <dbReference type="SAM" id="SignalP"/>
    </source>
</evidence>
<evidence type="ECO:0000256" key="2">
    <source>
        <dbReference type="ARBA" id="ARBA00008520"/>
    </source>
</evidence>
<keyword evidence="5" id="KW-1185">Reference proteome</keyword>
<feature type="signal peptide" evidence="3">
    <location>
        <begin position="1"/>
        <end position="19"/>
    </location>
</feature>
<feature type="chain" id="PRO_5031139843" evidence="3">
    <location>
        <begin position="20"/>
        <end position="428"/>
    </location>
</feature>
<dbReference type="Gene3D" id="3.40.190.10">
    <property type="entry name" value="Periplasmic binding protein-like II"/>
    <property type="match status" value="1"/>
</dbReference>
<evidence type="ECO:0000313" key="5">
    <source>
        <dbReference type="Proteomes" id="UP000460549"/>
    </source>
</evidence>
<comment type="similarity">
    <text evidence="2">Belongs to the bacterial solute-binding protein 1 family.</text>
</comment>
<dbReference type="EMBL" id="VUNN01000027">
    <property type="protein sequence ID" value="MSU07129.1"/>
    <property type="molecule type" value="Genomic_DNA"/>
</dbReference>
<dbReference type="AlphaFoldDB" id="A0A7X2TR34"/>
<dbReference type="GO" id="GO:0042597">
    <property type="term" value="C:periplasmic space"/>
    <property type="evidence" value="ECO:0007669"/>
    <property type="project" value="UniProtKB-SubCell"/>
</dbReference>
<dbReference type="SUPFAM" id="SSF53850">
    <property type="entry name" value="Periplasmic binding protein-like II"/>
    <property type="match status" value="1"/>
</dbReference>
<organism evidence="4 5">
    <name type="scientific">Bullifex porci</name>
    <dbReference type="NCBI Taxonomy" id="2606638"/>
    <lineage>
        <taxon>Bacteria</taxon>
        <taxon>Pseudomonadati</taxon>
        <taxon>Spirochaetota</taxon>
        <taxon>Spirochaetia</taxon>
        <taxon>Spirochaetales</taxon>
        <taxon>Spirochaetaceae</taxon>
        <taxon>Bullifex</taxon>
    </lineage>
</organism>
<name>A0A7X2TR34_9SPIO</name>
<dbReference type="RefSeq" id="WP_154426588.1">
    <property type="nucleotide sequence ID" value="NZ_VUNN01000027.1"/>
</dbReference>
<accession>A0A7X2TR34</accession>
<comment type="caution">
    <text evidence="4">The sequence shown here is derived from an EMBL/GenBank/DDBJ whole genome shotgun (WGS) entry which is preliminary data.</text>
</comment>
<reference evidence="4 5" key="1">
    <citation type="submission" date="2019-08" db="EMBL/GenBank/DDBJ databases">
        <title>In-depth cultivation of the pig gut microbiome towards novel bacterial diversity and tailored functional studies.</title>
        <authorList>
            <person name="Wylensek D."/>
            <person name="Hitch T.C.A."/>
            <person name="Clavel T."/>
        </authorList>
    </citation>
    <scope>NUCLEOTIDE SEQUENCE [LARGE SCALE GENOMIC DNA]</scope>
    <source>
        <strain evidence="4 5">NM-380-WT-3C1</strain>
    </source>
</reference>